<dbReference type="GO" id="GO:0005886">
    <property type="term" value="C:plasma membrane"/>
    <property type="evidence" value="ECO:0007669"/>
    <property type="project" value="UniProtKB-SubCell"/>
</dbReference>
<dbReference type="Gene3D" id="3.40.50.300">
    <property type="entry name" value="P-loop containing nucleotide triphosphate hydrolases"/>
    <property type="match status" value="1"/>
</dbReference>
<dbReference type="Proteomes" id="UP000253426">
    <property type="component" value="Unassembled WGS sequence"/>
</dbReference>
<dbReference type="SUPFAM" id="SSF52540">
    <property type="entry name" value="P-loop containing nucleoside triphosphate hydrolases"/>
    <property type="match status" value="1"/>
</dbReference>
<evidence type="ECO:0000259" key="7">
    <source>
        <dbReference type="Pfam" id="PF10412"/>
    </source>
</evidence>
<reference evidence="8 9" key="1">
    <citation type="submission" date="2018-06" db="EMBL/GenBank/DDBJ databases">
        <title>Genomic Encyclopedia of Type Strains, Phase IV (KMG-IV): sequencing the most valuable type-strain genomes for metagenomic binning, comparative biology and taxonomic classification.</title>
        <authorList>
            <person name="Goeker M."/>
        </authorList>
    </citation>
    <scope>NUCLEOTIDE SEQUENCE [LARGE SCALE GENOMIC DNA]</scope>
    <source>
        <strain evidence="8 9">DSM 25532</strain>
    </source>
</reference>
<evidence type="ECO:0000256" key="2">
    <source>
        <dbReference type="ARBA" id="ARBA00022475"/>
    </source>
</evidence>
<proteinExistence type="predicted"/>
<name>A0A366HXW1_9BACT</name>
<dbReference type="AlphaFoldDB" id="A0A366HXW1"/>
<evidence type="ECO:0000256" key="3">
    <source>
        <dbReference type="ARBA" id="ARBA00022692"/>
    </source>
</evidence>
<evidence type="ECO:0000256" key="5">
    <source>
        <dbReference type="ARBA" id="ARBA00023136"/>
    </source>
</evidence>
<feature type="domain" description="Type IV secretion system coupling protein TraD DNA-binding" evidence="7">
    <location>
        <begin position="240"/>
        <end position="503"/>
    </location>
</feature>
<keyword evidence="3 6" id="KW-0812">Transmembrane</keyword>
<dbReference type="EMBL" id="QNRR01000001">
    <property type="protein sequence ID" value="RBP48158.1"/>
    <property type="molecule type" value="Genomic_DNA"/>
</dbReference>
<keyword evidence="5 6" id="KW-0472">Membrane</keyword>
<dbReference type="InterPro" id="IPR019476">
    <property type="entry name" value="T4SS_TraD_DNA-bd"/>
</dbReference>
<feature type="transmembrane region" description="Helical" evidence="6">
    <location>
        <begin position="47"/>
        <end position="67"/>
    </location>
</feature>
<dbReference type="PANTHER" id="PTHR37937">
    <property type="entry name" value="CONJUGATIVE TRANSFER: DNA TRANSPORT"/>
    <property type="match status" value="1"/>
</dbReference>
<dbReference type="RefSeq" id="WP_113957032.1">
    <property type="nucleotide sequence ID" value="NZ_QNRR01000001.1"/>
</dbReference>
<evidence type="ECO:0000256" key="6">
    <source>
        <dbReference type="SAM" id="Phobius"/>
    </source>
</evidence>
<evidence type="ECO:0000313" key="8">
    <source>
        <dbReference type="EMBL" id="RBP48158.1"/>
    </source>
</evidence>
<sequence>MLALFRLLIAAAIALAGFWYALQFEGYQGVVDGKSMYVREVATAKVVSVAQPVGAAAGALLLALVVLRWNPGFFKKEEYIVRYKHLKWKPGEFTRHWLITGDTGVGKTTSGFNPLLHQISVARPNWGGLVLGAKGDEHFTAIEHAKGHGRPEAICVLEVRPERGMTDWKPKQRYNLISDKRLPYNTHAKNLVDTGASVTGGEQSSFFKPAAQQAITSACELLETLGKPVNLKRVYLCLCDKGTMESLFEELLDADSNEDRIRLAKYFDQTFLSAAAAEQKEGIIGTIKVYLGFFMDADVAEVFCSDEPNTIEISDVDKGRVLCTAMPQTFQTERRYINTYIKLLFYTHAMMRFDKPKAQRKGENLLLAVLDEFQALATANEDGISDHNVIDRLRAANCCLILGMQSDASLFPVLTKEKAQVLTLNCRSRIAFRQPDPEGALAVAEFIAKVEQKKVSKSSGLFGSNASKTVNKEWDYEVQPGELMKMGDATAWIVHPSKDKVKMRIPPMDGAGKIPDWWK</sequence>
<dbReference type="PANTHER" id="PTHR37937:SF1">
    <property type="entry name" value="CONJUGATIVE TRANSFER: DNA TRANSPORT"/>
    <property type="match status" value="1"/>
</dbReference>
<gene>
    <name evidence="8" type="ORF">DES53_101958</name>
</gene>
<protein>
    <submittedName>
        <fullName evidence="8">Type IV secretory pathway TraG/TraD family ATPase VirD4</fullName>
    </submittedName>
</protein>
<comment type="subcellular location">
    <subcellularLocation>
        <location evidence="1">Cell membrane</location>
        <topology evidence="1">Multi-pass membrane protein</topology>
    </subcellularLocation>
</comment>
<organism evidence="8 9">
    <name type="scientific">Roseimicrobium gellanilyticum</name>
    <dbReference type="NCBI Taxonomy" id="748857"/>
    <lineage>
        <taxon>Bacteria</taxon>
        <taxon>Pseudomonadati</taxon>
        <taxon>Verrucomicrobiota</taxon>
        <taxon>Verrucomicrobiia</taxon>
        <taxon>Verrucomicrobiales</taxon>
        <taxon>Verrucomicrobiaceae</taxon>
        <taxon>Roseimicrobium</taxon>
    </lineage>
</organism>
<comment type="caution">
    <text evidence="8">The sequence shown here is derived from an EMBL/GenBank/DDBJ whole genome shotgun (WGS) entry which is preliminary data.</text>
</comment>
<evidence type="ECO:0000256" key="4">
    <source>
        <dbReference type="ARBA" id="ARBA00022989"/>
    </source>
</evidence>
<accession>A0A366HXW1</accession>
<keyword evidence="4 6" id="KW-1133">Transmembrane helix</keyword>
<keyword evidence="2" id="KW-1003">Cell membrane</keyword>
<dbReference type="InterPro" id="IPR051539">
    <property type="entry name" value="T4SS-coupling_protein"/>
</dbReference>
<keyword evidence="9" id="KW-1185">Reference proteome</keyword>
<dbReference type="Pfam" id="PF10412">
    <property type="entry name" value="TrwB_AAD_bind"/>
    <property type="match status" value="1"/>
</dbReference>
<dbReference type="InterPro" id="IPR027417">
    <property type="entry name" value="P-loop_NTPase"/>
</dbReference>
<evidence type="ECO:0000256" key="1">
    <source>
        <dbReference type="ARBA" id="ARBA00004651"/>
    </source>
</evidence>
<dbReference type="OrthoDB" id="176739at2"/>
<evidence type="ECO:0000313" key="9">
    <source>
        <dbReference type="Proteomes" id="UP000253426"/>
    </source>
</evidence>